<evidence type="ECO:0000313" key="3">
    <source>
        <dbReference type="Proteomes" id="UP000053097"/>
    </source>
</evidence>
<dbReference type="Gene3D" id="3.40.50.2000">
    <property type="entry name" value="Glycogen Phosphorylase B"/>
    <property type="match status" value="1"/>
</dbReference>
<dbReference type="Pfam" id="PF00201">
    <property type="entry name" value="UDPGT"/>
    <property type="match status" value="1"/>
</dbReference>
<protein>
    <submittedName>
        <fullName evidence="2">UDP-glucuronosyltransferase 2B28</fullName>
    </submittedName>
</protein>
<dbReference type="GO" id="GO:0008194">
    <property type="term" value="F:UDP-glycosyltransferase activity"/>
    <property type="evidence" value="ECO:0007669"/>
    <property type="project" value="InterPro"/>
</dbReference>
<sequence>VPVIGMPFFLDQKYNVENLIAKGAGLRLDFEALSTQSVLNALKEIVYNKRYNI</sequence>
<proteinExistence type="predicted"/>
<keyword evidence="1 2" id="KW-0808">Transferase</keyword>
<keyword evidence="3" id="KW-1185">Reference proteome</keyword>
<dbReference type="OrthoDB" id="5835829at2759"/>
<dbReference type="Proteomes" id="UP000053097">
    <property type="component" value="Unassembled WGS sequence"/>
</dbReference>
<dbReference type="EMBL" id="KK108932">
    <property type="protein sequence ID" value="EZA46589.1"/>
    <property type="molecule type" value="Genomic_DNA"/>
</dbReference>
<name>A0A026VUU0_OOCBI</name>
<dbReference type="AlphaFoldDB" id="A0A026VUU0"/>
<reference evidence="2 3" key="1">
    <citation type="journal article" date="2014" name="Curr. Biol.">
        <title>The genome of the clonal raider ant Cerapachys biroi.</title>
        <authorList>
            <person name="Oxley P.R."/>
            <person name="Ji L."/>
            <person name="Fetter-Pruneda I."/>
            <person name="McKenzie S.K."/>
            <person name="Li C."/>
            <person name="Hu H."/>
            <person name="Zhang G."/>
            <person name="Kronauer D.J."/>
        </authorList>
    </citation>
    <scope>NUCLEOTIDE SEQUENCE [LARGE SCALE GENOMIC DNA]</scope>
</reference>
<feature type="non-terminal residue" evidence="2">
    <location>
        <position position="1"/>
    </location>
</feature>
<organism evidence="2 3">
    <name type="scientific">Ooceraea biroi</name>
    <name type="common">Clonal raider ant</name>
    <name type="synonym">Cerapachys biroi</name>
    <dbReference type="NCBI Taxonomy" id="2015173"/>
    <lineage>
        <taxon>Eukaryota</taxon>
        <taxon>Metazoa</taxon>
        <taxon>Ecdysozoa</taxon>
        <taxon>Arthropoda</taxon>
        <taxon>Hexapoda</taxon>
        <taxon>Insecta</taxon>
        <taxon>Pterygota</taxon>
        <taxon>Neoptera</taxon>
        <taxon>Endopterygota</taxon>
        <taxon>Hymenoptera</taxon>
        <taxon>Apocrita</taxon>
        <taxon>Aculeata</taxon>
        <taxon>Formicoidea</taxon>
        <taxon>Formicidae</taxon>
        <taxon>Dorylinae</taxon>
        <taxon>Ooceraea</taxon>
    </lineage>
</organism>
<accession>A0A026VUU0</accession>
<gene>
    <name evidence="2" type="ORF">X777_00001</name>
</gene>
<evidence type="ECO:0000313" key="2">
    <source>
        <dbReference type="EMBL" id="EZA46589.1"/>
    </source>
</evidence>
<dbReference type="InterPro" id="IPR002213">
    <property type="entry name" value="UDP_glucos_trans"/>
</dbReference>
<evidence type="ECO:0000256" key="1">
    <source>
        <dbReference type="ARBA" id="ARBA00022679"/>
    </source>
</evidence>
<dbReference type="SUPFAM" id="SSF53756">
    <property type="entry name" value="UDP-Glycosyltransferase/glycogen phosphorylase"/>
    <property type="match status" value="1"/>
</dbReference>